<reference evidence="2" key="1">
    <citation type="submission" date="2016-11" db="UniProtKB">
        <authorList>
            <consortium name="WormBaseParasite"/>
        </authorList>
    </citation>
    <scope>IDENTIFICATION</scope>
    <source>
        <strain evidence="2">KR3021</strain>
    </source>
</reference>
<dbReference type="Proteomes" id="UP000095286">
    <property type="component" value="Unplaced"/>
</dbReference>
<proteinExistence type="predicted"/>
<protein>
    <submittedName>
        <fullName evidence="2">F-box domain-containing protein</fullName>
    </submittedName>
</protein>
<organism evidence="1 2">
    <name type="scientific">Rhabditophanes sp. KR3021</name>
    <dbReference type="NCBI Taxonomy" id="114890"/>
    <lineage>
        <taxon>Eukaryota</taxon>
        <taxon>Metazoa</taxon>
        <taxon>Ecdysozoa</taxon>
        <taxon>Nematoda</taxon>
        <taxon>Chromadorea</taxon>
        <taxon>Rhabditida</taxon>
        <taxon>Tylenchina</taxon>
        <taxon>Panagrolaimomorpha</taxon>
        <taxon>Strongyloidoidea</taxon>
        <taxon>Alloionematidae</taxon>
        <taxon>Rhabditophanes</taxon>
    </lineage>
</organism>
<dbReference type="WBParaSite" id="RSKR_0001062200.1">
    <property type="protein sequence ID" value="RSKR_0001062200.1"/>
    <property type="gene ID" value="RSKR_0001062200"/>
</dbReference>
<evidence type="ECO:0000313" key="2">
    <source>
        <dbReference type="WBParaSite" id="RSKR_0001062200.1"/>
    </source>
</evidence>
<evidence type="ECO:0000313" key="1">
    <source>
        <dbReference type="Proteomes" id="UP000095286"/>
    </source>
</evidence>
<name>A0AC35UGC2_9BILA</name>
<accession>A0AC35UGC2</accession>
<sequence length="299" mass="34342">MLHTLPLELLQETISNLTFEDLIKLKATCQSFEYIVAERLSKCRRLQISDDAKECQLETSDVHLNNNIVFKIESLKRILLLCNNIDTVIIAAKGINRQTCESSEFSKIFNEGLFNEHGYLGAFFAFAPQSYLEGVKLKSIALHVDYMFEEGKISPMQYPQNDLIFSIINLAEKPFDTFIQIGYCASNHAAADFYQRSFYVGWMQETARQMAHCGISCVTDVALGNDYLDITVEKGLVEYSFAYFVYDPEICQIRKEGMEERDGYVVVNDDQLEEVMECGEEEQDEQILDEKLKFYCTLV</sequence>